<reference evidence="4 5" key="1">
    <citation type="submission" date="2016-10" db="EMBL/GenBank/DDBJ databases">
        <authorList>
            <person name="de Groot N.N."/>
        </authorList>
    </citation>
    <scope>NUCLEOTIDE SEQUENCE [LARGE SCALE GENOMIC DNA]</scope>
    <source>
        <strain evidence="4 5">DSM 46701</strain>
    </source>
</reference>
<proteinExistence type="predicted"/>
<sequence length="243" mass="26572">MYRRKIHLHSSEANLASAHPANIFVSVVRQVKNSVVSIITEEKSNSASVQDQLWSLLFPELSRYRRQSSNQFGSGFVIHPSGYILTNEHVVNGASTIRVKVEGSRNPFPATPVWTDESHDLAVLKIKSPRLLKPLPLGSSLNTKIGEWVLAVGNPFGLEQTVTVGVISGKNRPLRVGNKYYDKVIQTDAAINPGNSGGPLVNILGEVIGINTLIIYPSQSIGFAIPIEDVKPRIARFLNSLKS</sequence>
<dbReference type="Pfam" id="PF13365">
    <property type="entry name" value="Trypsin_2"/>
    <property type="match status" value="1"/>
</dbReference>
<keyword evidence="1" id="KW-0645">Protease</keyword>
<protein>
    <submittedName>
        <fullName evidence="4">Trypsin-like peptidase domain-containing protein</fullName>
    </submittedName>
</protein>
<dbReference type="InterPro" id="IPR001940">
    <property type="entry name" value="Peptidase_S1C"/>
</dbReference>
<dbReference type="Proteomes" id="UP000199695">
    <property type="component" value="Unassembled WGS sequence"/>
</dbReference>
<dbReference type="EMBL" id="FOCQ01000001">
    <property type="protein sequence ID" value="SEM68846.1"/>
    <property type="molecule type" value="Genomic_DNA"/>
</dbReference>
<dbReference type="GO" id="GO:0004252">
    <property type="term" value="F:serine-type endopeptidase activity"/>
    <property type="evidence" value="ECO:0007669"/>
    <property type="project" value="InterPro"/>
</dbReference>
<evidence type="ECO:0000256" key="3">
    <source>
        <dbReference type="ARBA" id="ARBA00022825"/>
    </source>
</evidence>
<dbReference type="SUPFAM" id="SSF50494">
    <property type="entry name" value="Trypsin-like serine proteases"/>
    <property type="match status" value="1"/>
</dbReference>
<dbReference type="InterPro" id="IPR009003">
    <property type="entry name" value="Peptidase_S1_PA"/>
</dbReference>
<dbReference type="PRINTS" id="PR00834">
    <property type="entry name" value="PROTEASES2C"/>
</dbReference>
<evidence type="ECO:0000313" key="4">
    <source>
        <dbReference type="EMBL" id="SEM68846.1"/>
    </source>
</evidence>
<evidence type="ECO:0000256" key="1">
    <source>
        <dbReference type="ARBA" id="ARBA00022670"/>
    </source>
</evidence>
<keyword evidence="5" id="KW-1185">Reference proteome</keyword>
<keyword evidence="3" id="KW-0720">Serine protease</keyword>
<gene>
    <name evidence="4" type="ORF">SAMN05444955_10193</name>
</gene>
<dbReference type="STRING" id="1173111.SAMN05444955_10193"/>
<keyword evidence="2" id="KW-0378">Hydrolase</keyword>
<name>A0A1H8AEE2_9BACL</name>
<dbReference type="RefSeq" id="WP_089964407.1">
    <property type="nucleotide sequence ID" value="NZ_FOCQ01000001.1"/>
</dbReference>
<dbReference type="Gene3D" id="2.40.10.120">
    <property type="match status" value="1"/>
</dbReference>
<dbReference type="PANTHER" id="PTHR43343">
    <property type="entry name" value="PEPTIDASE S12"/>
    <property type="match status" value="1"/>
</dbReference>
<organism evidence="4 5">
    <name type="scientific">Lihuaxuella thermophila</name>
    <dbReference type="NCBI Taxonomy" id="1173111"/>
    <lineage>
        <taxon>Bacteria</taxon>
        <taxon>Bacillati</taxon>
        <taxon>Bacillota</taxon>
        <taxon>Bacilli</taxon>
        <taxon>Bacillales</taxon>
        <taxon>Thermoactinomycetaceae</taxon>
        <taxon>Lihuaxuella</taxon>
    </lineage>
</organism>
<dbReference type="GO" id="GO:0006508">
    <property type="term" value="P:proteolysis"/>
    <property type="evidence" value="ECO:0007669"/>
    <property type="project" value="UniProtKB-KW"/>
</dbReference>
<evidence type="ECO:0000256" key="2">
    <source>
        <dbReference type="ARBA" id="ARBA00022801"/>
    </source>
</evidence>
<dbReference type="OrthoDB" id="9758917at2"/>
<dbReference type="InterPro" id="IPR051201">
    <property type="entry name" value="Chloro_Bact_Ser_Proteases"/>
</dbReference>
<evidence type="ECO:0000313" key="5">
    <source>
        <dbReference type="Proteomes" id="UP000199695"/>
    </source>
</evidence>
<accession>A0A1H8AEE2</accession>
<dbReference type="PANTHER" id="PTHR43343:SF3">
    <property type="entry name" value="PROTEASE DO-LIKE 8, CHLOROPLASTIC"/>
    <property type="match status" value="1"/>
</dbReference>
<dbReference type="AlphaFoldDB" id="A0A1H8AEE2"/>